<reference evidence="8 10" key="1">
    <citation type="submission" date="2021-05" db="EMBL/GenBank/DDBJ databases">
        <title>Genome Assembly of Synthetic Allotetraploid Brassica napus Reveals Homoeologous Exchanges between Subgenomes.</title>
        <authorList>
            <person name="Davis J.T."/>
        </authorList>
    </citation>
    <scope>NUCLEOTIDE SEQUENCE [LARGE SCALE GENOMIC DNA]</scope>
    <source>
        <strain evidence="10">cv. Da-Ae</strain>
        <tissue evidence="8">Seedling</tissue>
    </source>
</reference>
<sequence>YYQELEEKNQALEAERNELEQRQKVKSMVKSMFLPEEQEAALKQLRKNLKFKAKPVPNFYYEAPPAKPELKKSSPMFFLVTTNMLCNFLAFFDPSKSPNLTFLGEEASAMQSVKTFRRQPPTGTEHSTGTVQNKNTIAVHDSPRFRSGKETSIFLHGDSQKNTRTSNPNFKKRRSFSKYGDGPSSKTDPSYKNRLRSPRFSDNPQKNTRTSSPNFKKQVTFTARFSDDPIPRGYLCYKGLGTTKFHSILFSRNL</sequence>
<name>A0ABQ7X4Q9_BRANA</name>
<dbReference type="InterPro" id="IPR027329">
    <property type="entry name" value="TPX2_C"/>
</dbReference>
<comment type="caution">
    <text evidence="8">The sequence shown here is derived from an EMBL/GenBank/DDBJ whole genome shotgun (WGS) entry which is preliminary data.</text>
</comment>
<proteinExistence type="inferred from homology"/>
<organism evidence="8 10">
    <name type="scientific">Brassica napus</name>
    <name type="common">Rape</name>
    <dbReference type="NCBI Taxonomy" id="3708"/>
    <lineage>
        <taxon>Eukaryota</taxon>
        <taxon>Viridiplantae</taxon>
        <taxon>Streptophyta</taxon>
        <taxon>Embryophyta</taxon>
        <taxon>Tracheophyta</taxon>
        <taxon>Spermatophyta</taxon>
        <taxon>Magnoliopsida</taxon>
        <taxon>eudicotyledons</taxon>
        <taxon>Gunneridae</taxon>
        <taxon>Pentapetalae</taxon>
        <taxon>rosids</taxon>
        <taxon>malvids</taxon>
        <taxon>Brassicales</taxon>
        <taxon>Brassicaceae</taxon>
        <taxon>Brassiceae</taxon>
        <taxon>Brassica</taxon>
    </lineage>
</organism>
<evidence type="ECO:0000256" key="1">
    <source>
        <dbReference type="ARBA" id="ARBA00004245"/>
    </source>
</evidence>
<evidence type="ECO:0000256" key="5">
    <source>
        <dbReference type="ARBA" id="ARBA00023212"/>
    </source>
</evidence>
<evidence type="ECO:0000313" key="9">
    <source>
        <dbReference type="EMBL" id="KAH0895453.1"/>
    </source>
</evidence>
<feature type="domain" description="TPX2 C-terminal" evidence="7">
    <location>
        <begin position="1"/>
        <end position="68"/>
    </location>
</feature>
<feature type="compositionally biased region" description="Polar residues" evidence="6">
    <location>
        <begin position="121"/>
        <end position="136"/>
    </location>
</feature>
<dbReference type="PANTHER" id="PTHR46372">
    <property type="entry name" value="PROTEIN WVD2-LIKE 3"/>
    <property type="match status" value="1"/>
</dbReference>
<evidence type="ECO:0000256" key="6">
    <source>
        <dbReference type="SAM" id="MobiDB-lite"/>
    </source>
</evidence>
<dbReference type="Proteomes" id="UP000824890">
    <property type="component" value="Unassembled WGS sequence"/>
</dbReference>
<keyword evidence="10" id="KW-1185">Reference proteome</keyword>
<feature type="compositionally biased region" description="Polar residues" evidence="6">
    <location>
        <begin position="160"/>
        <end position="169"/>
    </location>
</feature>
<evidence type="ECO:0000256" key="4">
    <source>
        <dbReference type="ARBA" id="ARBA00022701"/>
    </source>
</evidence>
<feature type="non-terminal residue" evidence="8">
    <location>
        <position position="1"/>
    </location>
</feature>
<accession>A0ABQ7X4Q9</accession>
<evidence type="ECO:0000313" key="10">
    <source>
        <dbReference type="Proteomes" id="UP000824890"/>
    </source>
</evidence>
<dbReference type="InterPro" id="IPR044806">
    <property type="entry name" value="WVD2/WDL1-4"/>
</dbReference>
<dbReference type="EMBL" id="JAGKQM010000012">
    <property type="protein sequence ID" value="KAH0895453.1"/>
    <property type="molecule type" value="Genomic_DNA"/>
</dbReference>
<comment type="subcellular location">
    <subcellularLocation>
        <location evidence="1">Cytoplasm</location>
        <location evidence="1">Cytoskeleton</location>
    </subcellularLocation>
</comment>
<evidence type="ECO:0000256" key="2">
    <source>
        <dbReference type="ARBA" id="ARBA00005885"/>
    </source>
</evidence>
<dbReference type="EMBL" id="JAGKQM010001882">
    <property type="protein sequence ID" value="KAH0850929.1"/>
    <property type="molecule type" value="Genomic_DNA"/>
</dbReference>
<evidence type="ECO:0000259" key="7">
    <source>
        <dbReference type="Pfam" id="PF06886"/>
    </source>
</evidence>
<keyword evidence="4" id="KW-0493">Microtubule</keyword>
<dbReference type="Pfam" id="PF06886">
    <property type="entry name" value="TPX2"/>
    <property type="match status" value="1"/>
</dbReference>
<evidence type="ECO:0000256" key="3">
    <source>
        <dbReference type="ARBA" id="ARBA00022490"/>
    </source>
</evidence>
<comment type="similarity">
    <text evidence="2">Belongs to the TPX2 family.</text>
</comment>
<feature type="region of interest" description="Disordered" evidence="6">
    <location>
        <begin position="115"/>
        <end position="216"/>
    </location>
</feature>
<keyword evidence="5" id="KW-0206">Cytoskeleton</keyword>
<evidence type="ECO:0000313" key="8">
    <source>
        <dbReference type="EMBL" id="KAH0850929.1"/>
    </source>
</evidence>
<keyword evidence="3" id="KW-0963">Cytoplasm</keyword>
<gene>
    <name evidence="9" type="ORF">HID58_045021</name>
    <name evidence="8" type="ORF">HID58_091161</name>
</gene>
<protein>
    <recommendedName>
        <fullName evidence="7">TPX2 C-terminal domain-containing protein</fullName>
    </recommendedName>
</protein>
<dbReference type="PANTHER" id="PTHR46372:SF6">
    <property type="entry name" value="PROTEIN WVD2-LIKE 1"/>
    <property type="match status" value="1"/>
</dbReference>
<feature type="compositionally biased region" description="Polar residues" evidence="6">
    <location>
        <begin position="200"/>
        <end position="216"/>
    </location>
</feature>